<dbReference type="Pfam" id="PF00250">
    <property type="entry name" value="Forkhead"/>
    <property type="match status" value="1"/>
</dbReference>
<gene>
    <name evidence="9" type="primary">FOXN1</name>
    <name evidence="9" type="ORF">TNCT_74341</name>
</gene>
<comment type="subcellular location">
    <subcellularLocation>
        <location evidence="6">Nucleus</location>
    </subcellularLocation>
</comment>
<dbReference type="GO" id="GO:0000981">
    <property type="term" value="F:DNA-binding transcription factor activity, RNA polymerase II-specific"/>
    <property type="evidence" value="ECO:0007669"/>
    <property type="project" value="TreeGrafter"/>
</dbReference>
<evidence type="ECO:0000259" key="8">
    <source>
        <dbReference type="PROSITE" id="PS50039"/>
    </source>
</evidence>
<name>A0A8X6G4H2_TRICU</name>
<dbReference type="Proteomes" id="UP000887116">
    <property type="component" value="Unassembled WGS sequence"/>
</dbReference>
<keyword evidence="4" id="KW-0804">Transcription</keyword>
<evidence type="ECO:0000256" key="1">
    <source>
        <dbReference type="ARBA" id="ARBA00022473"/>
    </source>
</evidence>
<dbReference type="PANTHER" id="PTHR46721:SF3">
    <property type="entry name" value="FORKHEAD BOX N1"/>
    <property type="match status" value="1"/>
</dbReference>
<keyword evidence="1" id="KW-0217">Developmental protein</keyword>
<evidence type="ECO:0000313" key="9">
    <source>
        <dbReference type="EMBL" id="GFQ96535.1"/>
    </source>
</evidence>
<evidence type="ECO:0000313" key="10">
    <source>
        <dbReference type="Proteomes" id="UP000887116"/>
    </source>
</evidence>
<keyword evidence="5 6" id="KW-0539">Nucleus</keyword>
<sequence>MLSSENFPYFKTAPNGWKNSVRHNLSLNKCFEKIEKPVGNNSTQRKGYLWAMNPAKIEKMEEELQKWGSKDPAAIRKSMANPERLALIEKGELRSPDSDTEYESMAVSQEDEDDSTVEEKENEVKVQVANVGNDILNDEFSTLGDSMNIEPCLPDLDSQLQKDVWENLSDGRMQFLSDSPMSPLSPKNTEAMDEDSSLDFAPSVQRSYSQANFIYKNAPRASTSSTNSNRLRTNSSRKDKAELLCVVNGRENWGKSATPTDTCHQQSHLFSPDRVSGYRFWFDSGARIYCFLQLLASYRAY</sequence>
<evidence type="ECO:0000256" key="6">
    <source>
        <dbReference type="PROSITE-ProRule" id="PRU00089"/>
    </source>
</evidence>
<keyword evidence="3 6" id="KW-0238">DNA-binding</keyword>
<proteinExistence type="predicted"/>
<dbReference type="InterPro" id="IPR036390">
    <property type="entry name" value="WH_DNA-bd_sf"/>
</dbReference>
<dbReference type="InterPro" id="IPR001766">
    <property type="entry name" value="Fork_head_dom"/>
</dbReference>
<reference evidence="9" key="1">
    <citation type="submission" date="2020-07" db="EMBL/GenBank/DDBJ databases">
        <title>Multicomponent nature underlies the extraordinary mechanical properties of spider dragline silk.</title>
        <authorList>
            <person name="Kono N."/>
            <person name="Nakamura H."/>
            <person name="Mori M."/>
            <person name="Yoshida Y."/>
            <person name="Ohtoshi R."/>
            <person name="Malay A.D."/>
            <person name="Moran D.A.P."/>
            <person name="Tomita M."/>
            <person name="Numata K."/>
            <person name="Arakawa K."/>
        </authorList>
    </citation>
    <scope>NUCLEOTIDE SEQUENCE</scope>
</reference>
<dbReference type="EMBL" id="BMAO01014693">
    <property type="protein sequence ID" value="GFQ96535.1"/>
    <property type="molecule type" value="Genomic_DNA"/>
</dbReference>
<dbReference type="InterPro" id="IPR049624">
    <property type="entry name" value="FOXN1_4"/>
</dbReference>
<evidence type="ECO:0000256" key="7">
    <source>
        <dbReference type="SAM" id="MobiDB-lite"/>
    </source>
</evidence>
<dbReference type="PANTHER" id="PTHR46721">
    <property type="entry name" value="FORKHEAD BOX PROTEIN N1"/>
    <property type="match status" value="1"/>
</dbReference>
<organism evidence="9 10">
    <name type="scientific">Trichonephila clavata</name>
    <name type="common">Joro spider</name>
    <name type="synonym">Nephila clavata</name>
    <dbReference type="NCBI Taxonomy" id="2740835"/>
    <lineage>
        <taxon>Eukaryota</taxon>
        <taxon>Metazoa</taxon>
        <taxon>Ecdysozoa</taxon>
        <taxon>Arthropoda</taxon>
        <taxon>Chelicerata</taxon>
        <taxon>Arachnida</taxon>
        <taxon>Araneae</taxon>
        <taxon>Araneomorphae</taxon>
        <taxon>Entelegynae</taxon>
        <taxon>Araneoidea</taxon>
        <taxon>Nephilidae</taxon>
        <taxon>Trichonephila</taxon>
    </lineage>
</organism>
<feature type="DNA-binding region" description="Fork-head" evidence="6">
    <location>
        <begin position="1"/>
        <end position="63"/>
    </location>
</feature>
<dbReference type="SUPFAM" id="SSF46785">
    <property type="entry name" value="Winged helix' DNA-binding domain"/>
    <property type="match status" value="1"/>
</dbReference>
<dbReference type="PROSITE" id="PS50039">
    <property type="entry name" value="FORK_HEAD_3"/>
    <property type="match status" value="1"/>
</dbReference>
<feature type="domain" description="Fork-head" evidence="8">
    <location>
        <begin position="1"/>
        <end position="63"/>
    </location>
</feature>
<protein>
    <submittedName>
        <fullName evidence="9">Forkhead box protein N1</fullName>
    </submittedName>
</protein>
<dbReference type="GO" id="GO:0000976">
    <property type="term" value="F:transcription cis-regulatory region binding"/>
    <property type="evidence" value="ECO:0007669"/>
    <property type="project" value="TreeGrafter"/>
</dbReference>
<evidence type="ECO:0000256" key="5">
    <source>
        <dbReference type="ARBA" id="ARBA00023242"/>
    </source>
</evidence>
<dbReference type="PROSITE" id="PS00658">
    <property type="entry name" value="FORK_HEAD_2"/>
    <property type="match status" value="1"/>
</dbReference>
<keyword evidence="2" id="KW-0805">Transcription regulation</keyword>
<comment type="caution">
    <text evidence="9">The sequence shown here is derived from an EMBL/GenBank/DDBJ whole genome shotgun (WGS) entry which is preliminary data.</text>
</comment>
<evidence type="ECO:0000256" key="4">
    <source>
        <dbReference type="ARBA" id="ARBA00023163"/>
    </source>
</evidence>
<dbReference type="GO" id="GO:0005634">
    <property type="term" value="C:nucleus"/>
    <property type="evidence" value="ECO:0007669"/>
    <property type="project" value="UniProtKB-SubCell"/>
</dbReference>
<feature type="region of interest" description="Disordered" evidence="7">
    <location>
        <begin position="90"/>
        <end position="119"/>
    </location>
</feature>
<evidence type="ECO:0000256" key="2">
    <source>
        <dbReference type="ARBA" id="ARBA00023015"/>
    </source>
</evidence>
<dbReference type="Gene3D" id="1.10.10.10">
    <property type="entry name" value="Winged helix-like DNA-binding domain superfamily/Winged helix DNA-binding domain"/>
    <property type="match status" value="1"/>
</dbReference>
<dbReference type="OrthoDB" id="6433332at2759"/>
<keyword evidence="10" id="KW-1185">Reference proteome</keyword>
<evidence type="ECO:0000256" key="3">
    <source>
        <dbReference type="ARBA" id="ARBA00023125"/>
    </source>
</evidence>
<dbReference type="InterPro" id="IPR030456">
    <property type="entry name" value="TF_fork_head_CS_2"/>
</dbReference>
<accession>A0A8X6G4H2</accession>
<dbReference type="SMART" id="SM00339">
    <property type="entry name" value="FH"/>
    <property type="match status" value="1"/>
</dbReference>
<dbReference type="InterPro" id="IPR036388">
    <property type="entry name" value="WH-like_DNA-bd_sf"/>
</dbReference>
<dbReference type="AlphaFoldDB" id="A0A8X6G4H2"/>